<dbReference type="PRINTS" id="PR00081">
    <property type="entry name" value="GDHRDH"/>
</dbReference>
<evidence type="ECO:0000313" key="3">
    <source>
        <dbReference type="EMBL" id="KAL1845048.1"/>
    </source>
</evidence>
<keyword evidence="4" id="KW-1185">Reference proteome</keyword>
<protein>
    <submittedName>
        <fullName evidence="3">Uncharacterized protein</fullName>
    </submittedName>
</protein>
<dbReference type="EMBL" id="JAZHXJ010001299">
    <property type="protein sequence ID" value="KAL1845048.1"/>
    <property type="molecule type" value="Genomic_DNA"/>
</dbReference>
<accession>A0ABR3VTP1</accession>
<dbReference type="InterPro" id="IPR002347">
    <property type="entry name" value="SDR_fam"/>
</dbReference>
<organism evidence="3 4">
    <name type="scientific">Phialemonium thermophilum</name>
    <dbReference type="NCBI Taxonomy" id="223376"/>
    <lineage>
        <taxon>Eukaryota</taxon>
        <taxon>Fungi</taxon>
        <taxon>Dikarya</taxon>
        <taxon>Ascomycota</taxon>
        <taxon>Pezizomycotina</taxon>
        <taxon>Sordariomycetes</taxon>
        <taxon>Sordariomycetidae</taxon>
        <taxon>Cephalothecales</taxon>
        <taxon>Cephalothecaceae</taxon>
        <taxon>Phialemonium</taxon>
    </lineage>
</organism>
<proteinExistence type="inferred from homology"/>
<evidence type="ECO:0000313" key="4">
    <source>
        <dbReference type="Proteomes" id="UP001586593"/>
    </source>
</evidence>
<keyword evidence="2" id="KW-0560">Oxidoreductase</keyword>
<dbReference type="PANTHER" id="PTHR42760:SF83">
    <property type="entry name" value="(3R)-3-HYDROXYACYL-COA DEHYDROGENASE"/>
    <property type="match status" value="1"/>
</dbReference>
<name>A0ABR3VTP1_9PEZI</name>
<sequence>MSRLLQDKVAAITGGVTGIGRAIALEYRRQGAKVAVNFLDDTASWEHAASLRSEMQSISGDLDSCYYEFAGDISDPDVARRFVTSTAERFGNLHVVVSNAGIARFHEFLSSPDDLIRDHVRVNIQGSYYVTRAAGQCMRDLGTRGSIIGMASISGLTGSGELVHYTLTKAAVLNLMQSSAVALGKYGIRCNALLPGTIHSQLNREDLGSEQRRRSVESRTCLGRIGEPDDVRTTDEPAVQLCARIMLTECPAHSSLRALPCSWRATCRNMW</sequence>
<reference evidence="3 4" key="1">
    <citation type="journal article" date="2024" name="Commun. Biol.">
        <title>Comparative genomic analysis of thermophilic fungi reveals convergent evolutionary adaptations and gene losses.</title>
        <authorList>
            <person name="Steindorff A.S."/>
            <person name="Aguilar-Pontes M.V."/>
            <person name="Robinson A.J."/>
            <person name="Andreopoulos B."/>
            <person name="LaButti K."/>
            <person name="Kuo A."/>
            <person name="Mondo S."/>
            <person name="Riley R."/>
            <person name="Otillar R."/>
            <person name="Haridas S."/>
            <person name="Lipzen A."/>
            <person name="Grimwood J."/>
            <person name="Schmutz J."/>
            <person name="Clum A."/>
            <person name="Reid I.D."/>
            <person name="Moisan M.C."/>
            <person name="Butler G."/>
            <person name="Nguyen T.T.M."/>
            <person name="Dewar K."/>
            <person name="Conant G."/>
            <person name="Drula E."/>
            <person name="Henrissat B."/>
            <person name="Hansel C."/>
            <person name="Singer S."/>
            <person name="Hutchinson M.I."/>
            <person name="de Vries R.P."/>
            <person name="Natvig D.O."/>
            <person name="Powell A.J."/>
            <person name="Tsang A."/>
            <person name="Grigoriev I.V."/>
        </authorList>
    </citation>
    <scope>NUCLEOTIDE SEQUENCE [LARGE SCALE GENOMIC DNA]</scope>
    <source>
        <strain evidence="3 4">ATCC 24622</strain>
    </source>
</reference>
<evidence type="ECO:0000256" key="1">
    <source>
        <dbReference type="ARBA" id="ARBA00006484"/>
    </source>
</evidence>
<comment type="caution">
    <text evidence="3">The sequence shown here is derived from an EMBL/GenBank/DDBJ whole genome shotgun (WGS) entry which is preliminary data.</text>
</comment>
<dbReference type="CDD" id="cd05233">
    <property type="entry name" value="SDR_c"/>
    <property type="match status" value="1"/>
</dbReference>
<evidence type="ECO:0000256" key="2">
    <source>
        <dbReference type="ARBA" id="ARBA00023002"/>
    </source>
</evidence>
<dbReference type="PRINTS" id="PR00080">
    <property type="entry name" value="SDRFAMILY"/>
</dbReference>
<dbReference type="Gene3D" id="3.40.50.720">
    <property type="entry name" value="NAD(P)-binding Rossmann-like Domain"/>
    <property type="match status" value="1"/>
</dbReference>
<dbReference type="SUPFAM" id="SSF51735">
    <property type="entry name" value="NAD(P)-binding Rossmann-fold domains"/>
    <property type="match status" value="1"/>
</dbReference>
<comment type="similarity">
    <text evidence="1">Belongs to the short-chain dehydrogenases/reductases (SDR) family.</text>
</comment>
<dbReference type="PANTHER" id="PTHR42760">
    <property type="entry name" value="SHORT-CHAIN DEHYDROGENASES/REDUCTASES FAMILY MEMBER"/>
    <property type="match status" value="1"/>
</dbReference>
<dbReference type="InterPro" id="IPR036291">
    <property type="entry name" value="NAD(P)-bd_dom_sf"/>
</dbReference>
<gene>
    <name evidence="3" type="ORF">VTK73DRAFT_1286</name>
</gene>
<dbReference type="Pfam" id="PF13561">
    <property type="entry name" value="adh_short_C2"/>
    <property type="match status" value="1"/>
</dbReference>
<dbReference type="Proteomes" id="UP001586593">
    <property type="component" value="Unassembled WGS sequence"/>
</dbReference>